<protein>
    <submittedName>
        <fullName evidence="1">Uncharacterized protein</fullName>
    </submittedName>
</protein>
<evidence type="ECO:0000313" key="1">
    <source>
        <dbReference type="EMBL" id="EET78917.1"/>
    </source>
</evidence>
<comment type="caution">
    <text evidence="1">The sequence shown here is derived from an EMBL/GenBank/DDBJ whole genome shotgun (WGS) entry which is preliminary data.</text>
</comment>
<evidence type="ECO:0000313" key="2">
    <source>
        <dbReference type="Proteomes" id="UP000003107"/>
    </source>
</evidence>
<reference evidence="1 2" key="1">
    <citation type="submission" date="2009-07" db="EMBL/GenBank/DDBJ databases">
        <authorList>
            <person name="Madupu R."/>
            <person name="Sebastian Y."/>
            <person name="Durkin A.S."/>
            <person name="Torralba M."/>
            <person name="Methe B."/>
            <person name="Sutton G.G."/>
            <person name="Strausberg R.L."/>
            <person name="Nelson K.E."/>
        </authorList>
    </citation>
    <scope>NUCLEOTIDE SEQUENCE [LARGE SCALE GENOMIC DNA]</scope>
    <source>
        <strain evidence="1 2">RM3277</strain>
    </source>
</reference>
<name>C6RIB6_9BACT</name>
<keyword evidence="2" id="KW-1185">Reference proteome</keyword>
<dbReference type="AlphaFoldDB" id="C6RIB6"/>
<organism evidence="1 2">
    <name type="scientific">Campylobacter showae RM3277</name>
    <dbReference type="NCBI Taxonomy" id="553219"/>
    <lineage>
        <taxon>Bacteria</taxon>
        <taxon>Pseudomonadati</taxon>
        <taxon>Campylobacterota</taxon>
        <taxon>Epsilonproteobacteria</taxon>
        <taxon>Campylobacterales</taxon>
        <taxon>Campylobacteraceae</taxon>
        <taxon>Campylobacter</taxon>
    </lineage>
</organism>
<sequence>MQICSTRSNLCRFYEAKFATITQKKKSRTRQICVRIRVASLEG</sequence>
<accession>C6RIB6</accession>
<gene>
    <name evidence="1" type="ORF">CAMSH0001_0269</name>
</gene>
<dbReference type="EMBL" id="ACVQ01000029">
    <property type="protein sequence ID" value="EET78917.1"/>
    <property type="molecule type" value="Genomic_DNA"/>
</dbReference>
<dbReference type="STRING" id="553219.CAMSH0001_0269"/>
<proteinExistence type="predicted"/>
<dbReference type="Proteomes" id="UP000003107">
    <property type="component" value="Unassembled WGS sequence"/>
</dbReference>